<dbReference type="SMART" id="SM00248">
    <property type="entry name" value="ANK"/>
    <property type="match status" value="6"/>
</dbReference>
<dbReference type="OrthoDB" id="4772757at2759"/>
<dbReference type="AlphaFoldDB" id="A0A9P9AAB8"/>
<proteinExistence type="predicted"/>
<keyword evidence="1" id="KW-0677">Repeat</keyword>
<dbReference type="PANTHER" id="PTHR24126:SF14">
    <property type="entry name" value="ANK_REP_REGION DOMAIN-CONTAINING PROTEIN"/>
    <property type="match status" value="1"/>
</dbReference>
<feature type="repeat" description="ANK" evidence="3">
    <location>
        <begin position="229"/>
        <end position="261"/>
    </location>
</feature>
<dbReference type="InterPro" id="IPR036770">
    <property type="entry name" value="Ankyrin_rpt-contain_sf"/>
</dbReference>
<dbReference type="Proteomes" id="UP000770015">
    <property type="component" value="Unassembled WGS sequence"/>
</dbReference>
<dbReference type="PANTHER" id="PTHR24126">
    <property type="entry name" value="ANKYRIN REPEAT, PH AND SEC7 DOMAIN CONTAINING PROTEIN SECG-RELATED"/>
    <property type="match status" value="1"/>
</dbReference>
<name>A0A9P9AAB8_9PEZI</name>
<dbReference type="Gene3D" id="1.25.40.20">
    <property type="entry name" value="Ankyrin repeat-containing domain"/>
    <property type="match status" value="2"/>
</dbReference>
<accession>A0A9P9AAB8</accession>
<reference evidence="4" key="1">
    <citation type="journal article" date="2021" name="Nat. Commun.">
        <title>Genetic determinants of endophytism in the Arabidopsis root mycobiome.</title>
        <authorList>
            <person name="Mesny F."/>
            <person name="Miyauchi S."/>
            <person name="Thiergart T."/>
            <person name="Pickel B."/>
            <person name="Atanasova L."/>
            <person name="Karlsson M."/>
            <person name="Huettel B."/>
            <person name="Barry K.W."/>
            <person name="Haridas S."/>
            <person name="Chen C."/>
            <person name="Bauer D."/>
            <person name="Andreopoulos W."/>
            <person name="Pangilinan J."/>
            <person name="LaButti K."/>
            <person name="Riley R."/>
            <person name="Lipzen A."/>
            <person name="Clum A."/>
            <person name="Drula E."/>
            <person name="Henrissat B."/>
            <person name="Kohler A."/>
            <person name="Grigoriev I.V."/>
            <person name="Martin F.M."/>
            <person name="Hacquard S."/>
        </authorList>
    </citation>
    <scope>NUCLEOTIDE SEQUENCE</scope>
    <source>
        <strain evidence="4">MPI-SDFR-AT-0117</strain>
    </source>
</reference>
<feature type="repeat" description="ANK" evidence="3">
    <location>
        <begin position="194"/>
        <end position="226"/>
    </location>
</feature>
<keyword evidence="2 3" id="KW-0040">ANK repeat</keyword>
<comment type="caution">
    <text evidence="4">The sequence shown here is derived from an EMBL/GenBank/DDBJ whole genome shotgun (WGS) entry which is preliminary data.</text>
</comment>
<gene>
    <name evidence="4" type="ORF">F5X68DRAFT_253327</name>
</gene>
<dbReference type="EMBL" id="JAGSXJ010000006">
    <property type="protein sequence ID" value="KAH6690459.1"/>
    <property type="molecule type" value="Genomic_DNA"/>
</dbReference>
<evidence type="ECO:0000313" key="5">
    <source>
        <dbReference type="Proteomes" id="UP000770015"/>
    </source>
</evidence>
<evidence type="ECO:0000256" key="1">
    <source>
        <dbReference type="ARBA" id="ARBA00022737"/>
    </source>
</evidence>
<dbReference type="InterPro" id="IPR002110">
    <property type="entry name" value="Ankyrin_rpt"/>
</dbReference>
<evidence type="ECO:0000256" key="3">
    <source>
        <dbReference type="PROSITE-ProRule" id="PRU00023"/>
    </source>
</evidence>
<dbReference type="PROSITE" id="PS50088">
    <property type="entry name" value="ANK_REPEAT"/>
    <property type="match status" value="2"/>
</dbReference>
<evidence type="ECO:0000256" key="2">
    <source>
        <dbReference type="ARBA" id="ARBA00023043"/>
    </source>
</evidence>
<dbReference type="Pfam" id="PF13637">
    <property type="entry name" value="Ank_4"/>
    <property type="match status" value="1"/>
</dbReference>
<protein>
    <submittedName>
        <fullName evidence="4">Ankyrin repeat-containing domain protein</fullName>
    </submittedName>
</protein>
<keyword evidence="5" id="KW-1185">Reference proteome</keyword>
<sequence>MLQLRPLNRPTDIFETTALGVAAFHDDLGMVRGLLRSIGKPSAICIWPSPRLSAHRTQDGRDHLSDMRPYLKHTIIGWQGEPPFWSDSRRGQSSPLALSVFAKNVDIVSELLSAGLQPDGLSISMASHVGHHEILSLLLKQQPDLREWTLMPGVLARPPLVYATKRRDLKLMAQLLSAGAGINDGGESQHDEWTTRTPLQVAAISGNMELVAFLLERGADVHAAAGAYRGATALQYAAMYGHLDVVQLLIRHGANMDDPPARIGGYTCLEAAAQRCSLEVMELLIDNSVAAYGRHRFRFISAVALAQARGHQVLAQHLMAYGKWDAVDEKISRIVLSLFYMYLDLKSSFQQHEESEKIAQEIGWDRRHRDFTMDQRAWLQAKWKKLKEEQDSQLSDSVAPEPVVIETTGLPDSILPEFGVADPASMTAIPAVDIAPNW</sequence>
<evidence type="ECO:0000313" key="4">
    <source>
        <dbReference type="EMBL" id="KAH6690459.1"/>
    </source>
</evidence>
<dbReference type="PROSITE" id="PS50297">
    <property type="entry name" value="ANK_REP_REGION"/>
    <property type="match status" value="2"/>
</dbReference>
<organism evidence="4 5">
    <name type="scientific">Plectosphaerella plurivora</name>
    <dbReference type="NCBI Taxonomy" id="936078"/>
    <lineage>
        <taxon>Eukaryota</taxon>
        <taxon>Fungi</taxon>
        <taxon>Dikarya</taxon>
        <taxon>Ascomycota</taxon>
        <taxon>Pezizomycotina</taxon>
        <taxon>Sordariomycetes</taxon>
        <taxon>Hypocreomycetidae</taxon>
        <taxon>Glomerellales</taxon>
        <taxon>Plectosphaerellaceae</taxon>
        <taxon>Plectosphaerella</taxon>
    </lineage>
</organism>
<dbReference type="SUPFAM" id="SSF48403">
    <property type="entry name" value="Ankyrin repeat"/>
    <property type="match status" value="1"/>
</dbReference>